<evidence type="ECO:0000256" key="2">
    <source>
        <dbReference type="ARBA" id="ARBA00011255"/>
    </source>
</evidence>
<dbReference type="GO" id="GO:0009424">
    <property type="term" value="C:bacterial-type flagellum hook"/>
    <property type="evidence" value="ECO:0007669"/>
    <property type="project" value="UniProtKB-UniRule"/>
</dbReference>
<comment type="subcellular location">
    <subcellularLocation>
        <location evidence="5">Secreted</location>
    </subcellularLocation>
    <subcellularLocation>
        <location evidence="5">Bacterial flagellum</location>
    </subcellularLocation>
</comment>
<dbReference type="RefSeq" id="WP_093131167.1">
    <property type="nucleotide sequence ID" value="NZ_FOHJ01000001.1"/>
</dbReference>
<evidence type="ECO:0000256" key="5">
    <source>
        <dbReference type="RuleBase" id="RU362066"/>
    </source>
</evidence>
<evidence type="ECO:0000313" key="8">
    <source>
        <dbReference type="EMBL" id="SES71416.1"/>
    </source>
</evidence>
<dbReference type="Pfam" id="PF02465">
    <property type="entry name" value="FliD_N"/>
    <property type="match status" value="1"/>
</dbReference>
<feature type="domain" description="Flagellar hook-associated protein 2 C-terminal" evidence="7">
    <location>
        <begin position="347"/>
        <end position="602"/>
    </location>
</feature>
<feature type="domain" description="Flagellar hook-associated protein 2 N-terminal" evidence="6">
    <location>
        <begin position="11"/>
        <end position="106"/>
    </location>
</feature>
<dbReference type="STRING" id="237682.SAMN05421676_101258"/>
<sequence>MSDMRIGGLASGMDIDKLVNDLMEAERMPLQKMEQDRTWMTWRRDAYREMNTQLLELDSLGFDMRLSSTYQSKNVSVTGDSVESTAGSNAANGSHTIDVSQVAKAAYNISYKGDETKGISTDSNNKIDPDASLWEQQSKFGTSAFGWESSLYDKQNDISVGDSGGDTFQLDKGAITASSIEGNQVTVVNGDGGETNYTITTGTDSIDSASPAQGEVYINTDTGEMKFGESLDAESTIKSFDYEHNTVSFAFKTYDSNGDVILDNEDQDGEYNFTFDGTTSLNQIMTEISDSDVGVSAFYDSYSDKVSLQRTETGNLSPDGEPEIGMSGNFLTNVLGMTADTATESPGQNAKFTIDGLNTERTSNTFSINSVTYTINSTGTSKVSVEDDTETAFENIKEFVEKYNEAIDKINGKLTEERYRDYKPLTDAQKEDMSEHEIELWEEKSKSGLLKGDNILSSGLSEMRSAWYAEVDTGDEFSHLSEIGITTTSNYLDGGKLEINESKLKEALAQDSNAVYKLFSNDAEGDSRGIMNRIDDAVQNVRDRIDERAGKSTDTLQSYTMGRRLEDLNDRIARFEDRMVQVENRYWSQFSQMEQAIQQMNQQSAFLSNQFGGGM</sequence>
<evidence type="ECO:0000313" key="9">
    <source>
        <dbReference type="Proteomes" id="UP000199095"/>
    </source>
</evidence>
<dbReference type="GO" id="GO:0007155">
    <property type="term" value="P:cell adhesion"/>
    <property type="evidence" value="ECO:0007669"/>
    <property type="project" value="InterPro"/>
</dbReference>
<dbReference type="GO" id="GO:0071973">
    <property type="term" value="P:bacterial-type flagellum-dependent cell motility"/>
    <property type="evidence" value="ECO:0007669"/>
    <property type="project" value="TreeGrafter"/>
</dbReference>
<evidence type="ECO:0000256" key="3">
    <source>
        <dbReference type="ARBA" id="ARBA00023054"/>
    </source>
</evidence>
<comment type="subunit">
    <text evidence="2 5">Homopentamer.</text>
</comment>
<protein>
    <recommendedName>
        <fullName evidence="5">Flagellar hook-associated protein 2</fullName>
        <shortName evidence="5">HAP2</shortName>
    </recommendedName>
    <alternativeName>
        <fullName evidence="5">Flagellar cap protein</fullName>
    </alternativeName>
</protein>
<organism evidence="8 9">
    <name type="scientific">Salinibacillus kushneri</name>
    <dbReference type="NCBI Taxonomy" id="237682"/>
    <lineage>
        <taxon>Bacteria</taxon>
        <taxon>Bacillati</taxon>
        <taxon>Bacillota</taxon>
        <taxon>Bacilli</taxon>
        <taxon>Bacillales</taxon>
        <taxon>Bacillaceae</taxon>
        <taxon>Salinibacillus</taxon>
    </lineage>
</organism>
<name>A0A1H9YQT4_9BACI</name>
<dbReference type="GO" id="GO:0009421">
    <property type="term" value="C:bacterial-type flagellum filament cap"/>
    <property type="evidence" value="ECO:0007669"/>
    <property type="project" value="InterPro"/>
</dbReference>
<accession>A0A1H9YQT4</accession>
<dbReference type="GO" id="GO:0005576">
    <property type="term" value="C:extracellular region"/>
    <property type="evidence" value="ECO:0007669"/>
    <property type="project" value="UniProtKB-SubCell"/>
</dbReference>
<keyword evidence="8" id="KW-0969">Cilium</keyword>
<gene>
    <name evidence="8" type="ORF">SAMN05421676_101258</name>
</gene>
<dbReference type="EMBL" id="FOHJ01000001">
    <property type="protein sequence ID" value="SES71416.1"/>
    <property type="molecule type" value="Genomic_DNA"/>
</dbReference>
<keyword evidence="8" id="KW-0966">Cell projection</keyword>
<evidence type="ECO:0000256" key="1">
    <source>
        <dbReference type="ARBA" id="ARBA00009764"/>
    </source>
</evidence>
<dbReference type="InterPro" id="IPR003481">
    <property type="entry name" value="FliD_N"/>
</dbReference>
<dbReference type="PANTHER" id="PTHR30288">
    <property type="entry name" value="FLAGELLAR CAP/ASSEMBLY PROTEIN FLID"/>
    <property type="match status" value="1"/>
</dbReference>
<keyword evidence="3 5" id="KW-0175">Coiled coil</keyword>
<keyword evidence="4 5" id="KW-0975">Bacterial flagellum</keyword>
<proteinExistence type="inferred from homology"/>
<keyword evidence="8" id="KW-0282">Flagellum</keyword>
<dbReference type="InterPro" id="IPR040026">
    <property type="entry name" value="FliD"/>
</dbReference>
<comment type="similarity">
    <text evidence="1 5">Belongs to the FliD family.</text>
</comment>
<comment type="function">
    <text evidence="5">Required for morphogenesis and for the elongation of the flagellar filament by facilitating polymerization of the flagellin monomers at the tip of growing filament. Forms a capping structure, which prevents flagellin subunits (transported through the central channel of the flagellum) from leaking out without polymerization at the distal end.</text>
</comment>
<reference evidence="9" key="1">
    <citation type="submission" date="2016-10" db="EMBL/GenBank/DDBJ databases">
        <authorList>
            <person name="Varghese N."/>
            <person name="Submissions S."/>
        </authorList>
    </citation>
    <scope>NUCLEOTIDE SEQUENCE [LARGE SCALE GENOMIC DNA]</scope>
    <source>
        <strain evidence="9">CGMCC 1.3566</strain>
    </source>
</reference>
<feature type="coiled-coil region" evidence="5">
    <location>
        <begin position="565"/>
        <end position="610"/>
    </location>
</feature>
<dbReference type="AlphaFoldDB" id="A0A1H9YQT4"/>
<dbReference type="Pfam" id="PF07195">
    <property type="entry name" value="FliD_C"/>
    <property type="match status" value="1"/>
</dbReference>
<keyword evidence="5" id="KW-0964">Secreted</keyword>
<dbReference type="PANTHER" id="PTHR30288:SF0">
    <property type="entry name" value="FLAGELLAR HOOK-ASSOCIATED PROTEIN 2"/>
    <property type="match status" value="1"/>
</dbReference>
<evidence type="ECO:0000259" key="6">
    <source>
        <dbReference type="Pfam" id="PF02465"/>
    </source>
</evidence>
<dbReference type="Proteomes" id="UP000199095">
    <property type="component" value="Unassembled WGS sequence"/>
</dbReference>
<evidence type="ECO:0000256" key="4">
    <source>
        <dbReference type="ARBA" id="ARBA00023143"/>
    </source>
</evidence>
<evidence type="ECO:0000259" key="7">
    <source>
        <dbReference type="Pfam" id="PF07195"/>
    </source>
</evidence>
<keyword evidence="9" id="KW-1185">Reference proteome</keyword>
<dbReference type="InterPro" id="IPR010809">
    <property type="entry name" value="FliD_C"/>
</dbReference>
<dbReference type="OrthoDB" id="9776025at2"/>